<proteinExistence type="inferred from homology"/>
<dbReference type="PANTHER" id="PTHR43039">
    <property type="entry name" value="ESTERASE-RELATED"/>
    <property type="match status" value="1"/>
</dbReference>
<dbReference type="AlphaFoldDB" id="A0AAD6JMJ9"/>
<evidence type="ECO:0000313" key="3">
    <source>
        <dbReference type="EMBL" id="KAJ6407122.1"/>
    </source>
</evidence>
<evidence type="ECO:0000256" key="1">
    <source>
        <dbReference type="ARBA" id="ARBA00008645"/>
    </source>
</evidence>
<dbReference type="Pfam" id="PF12697">
    <property type="entry name" value="Abhydrolase_6"/>
    <property type="match status" value="1"/>
</dbReference>
<dbReference type="InterPro" id="IPR029058">
    <property type="entry name" value="AB_hydrolase_fold"/>
</dbReference>
<accession>A0AAD6JMJ9</accession>
<dbReference type="Proteomes" id="UP001162972">
    <property type="component" value="Chromosome 6"/>
</dbReference>
<feature type="domain" description="AB hydrolase-1" evidence="2">
    <location>
        <begin position="29"/>
        <end position="229"/>
    </location>
</feature>
<dbReference type="EMBL" id="JAPFFJ010000016">
    <property type="protein sequence ID" value="KAJ6407122.1"/>
    <property type="molecule type" value="Genomic_DNA"/>
</dbReference>
<gene>
    <name evidence="3" type="ORF">OIU84_010601</name>
</gene>
<organism evidence="3 4">
    <name type="scientific">Salix udensis</name>
    <dbReference type="NCBI Taxonomy" id="889485"/>
    <lineage>
        <taxon>Eukaryota</taxon>
        <taxon>Viridiplantae</taxon>
        <taxon>Streptophyta</taxon>
        <taxon>Embryophyta</taxon>
        <taxon>Tracheophyta</taxon>
        <taxon>Spermatophyta</taxon>
        <taxon>Magnoliopsida</taxon>
        <taxon>eudicotyledons</taxon>
        <taxon>Gunneridae</taxon>
        <taxon>Pentapetalae</taxon>
        <taxon>rosids</taxon>
        <taxon>fabids</taxon>
        <taxon>Malpighiales</taxon>
        <taxon>Salicaceae</taxon>
        <taxon>Saliceae</taxon>
        <taxon>Salix</taxon>
    </lineage>
</organism>
<dbReference type="InterPro" id="IPR000073">
    <property type="entry name" value="AB_hydrolase_1"/>
</dbReference>
<evidence type="ECO:0000313" key="4">
    <source>
        <dbReference type="Proteomes" id="UP001162972"/>
    </source>
</evidence>
<name>A0AAD6JMJ9_9ROSI</name>
<comment type="similarity">
    <text evidence="1">Belongs to the AB hydrolase superfamily.</text>
</comment>
<evidence type="ECO:0000259" key="2">
    <source>
        <dbReference type="Pfam" id="PF12697"/>
    </source>
</evidence>
<protein>
    <recommendedName>
        <fullName evidence="2">AB hydrolase-1 domain-containing protein</fullName>
    </recommendedName>
</protein>
<dbReference type="Gene3D" id="3.40.50.1820">
    <property type="entry name" value="alpha/beta hydrolase"/>
    <property type="match status" value="1"/>
</dbReference>
<sequence>MVVLEKGLSGALNAKVTGSGNEAIILAHGFGGDQSDPNLYDPVKYSSYDAFANDLISLIEELNLESSVFVGHSMSGIIGCIASIKRPDLFKSLVLIGASPRYINGDGYEGGFSDAEIEDIISNMESNFYNWAQAFASAVVDAKDPPSVDMFSKCLQRMRPEFAVPVARTVFYSDERDVLEKVMTPCVIVQTTRDIVVPNSVAYYMQEKIKGKSTVEIIETDGHFPHLTAHLQLLDVLTAVMNFNGPKNIST</sequence>
<comment type="caution">
    <text evidence="3">The sequence shown here is derived from an EMBL/GenBank/DDBJ whole genome shotgun (WGS) entry which is preliminary data.</text>
</comment>
<dbReference type="SUPFAM" id="SSF53474">
    <property type="entry name" value="alpha/beta-Hydrolases"/>
    <property type="match status" value="1"/>
</dbReference>
<keyword evidence="4" id="KW-1185">Reference proteome</keyword>
<reference evidence="3 4" key="1">
    <citation type="journal article" date="2023" name="Int. J. Mol. Sci.">
        <title>De Novo Assembly and Annotation of 11 Diverse Shrub Willow (Salix) Genomes Reveals Novel Gene Organization in Sex-Linked Regions.</title>
        <authorList>
            <person name="Hyden B."/>
            <person name="Feng K."/>
            <person name="Yates T.B."/>
            <person name="Jawdy S."/>
            <person name="Cereghino C."/>
            <person name="Smart L.B."/>
            <person name="Muchero W."/>
        </authorList>
    </citation>
    <scope>NUCLEOTIDE SEQUENCE [LARGE SCALE GENOMIC DNA]</scope>
    <source>
        <tissue evidence="3">Shoot tip</tissue>
    </source>
</reference>